<dbReference type="InterPro" id="IPR035094">
    <property type="entry name" value="EgtD"/>
</dbReference>
<dbReference type="NCBIfam" id="TIGR03438">
    <property type="entry name" value="egtD_ergothio"/>
    <property type="match status" value="1"/>
</dbReference>
<keyword evidence="6" id="KW-1185">Reference proteome</keyword>
<dbReference type="PIRSF" id="PIRSF018005">
    <property type="entry name" value="UCP018005"/>
    <property type="match status" value="1"/>
</dbReference>
<reference evidence="5 6" key="1">
    <citation type="journal article" date="2014" name="PLoS ONE">
        <title>Identification and Characterization of a New Erythromycin Biosynthetic Gene Cluster in Actinopolyspora erythraea YIM90600, a Novel Erythronolide-Producing Halophilic Actinomycete Isolated from Salt Field.</title>
        <authorList>
            <person name="Chen D."/>
            <person name="Feng J."/>
            <person name="Huang L."/>
            <person name="Zhang Q."/>
            <person name="Wu J."/>
            <person name="Zhu X."/>
            <person name="Duan Y."/>
            <person name="Xu Z."/>
        </authorList>
    </citation>
    <scope>NUCLEOTIDE SEQUENCE [LARGE SCALE GENOMIC DNA]</scope>
    <source>
        <strain evidence="5 6">YIM90600</strain>
    </source>
</reference>
<dbReference type="OrthoDB" id="5289726at2"/>
<accession>A0A099D876</accession>
<keyword evidence="2 4" id="KW-0808">Transferase</keyword>
<gene>
    <name evidence="4" type="primary">egtD</name>
    <name evidence="4" type="ORF">CDG81_09260</name>
    <name evidence="5" type="ORF">IL38_07395</name>
</gene>
<dbReference type="AlphaFoldDB" id="A0A099D876"/>
<dbReference type="eggNOG" id="COG4301">
    <property type="taxonomic scope" value="Bacteria"/>
</dbReference>
<dbReference type="HOGENOM" id="CLU_049766_1_0_11"/>
<name>A0A099D876_9ACTN</name>
<dbReference type="EMBL" id="CP022752">
    <property type="protein sequence ID" value="ASU78437.1"/>
    <property type="molecule type" value="Genomic_DNA"/>
</dbReference>
<dbReference type="InterPro" id="IPR017804">
    <property type="entry name" value="MeTrfase_EgtD-like"/>
</dbReference>
<dbReference type="InterPro" id="IPR051128">
    <property type="entry name" value="EgtD_Methyltrsf_superfamily"/>
</dbReference>
<evidence type="ECO:0000313" key="7">
    <source>
        <dbReference type="Proteomes" id="UP000215043"/>
    </source>
</evidence>
<sequence length="323" mass="36280">MNPVELINHRSDDDVARELRADAKEGLTAEPKRLPPKWFYDARGSELFERITELPEYYQTRAEYEILEAHALDMLERTGVDTLVELGSGSSYKTRLLLDAMRKNGTLHRFVPLDVSASALRGALDTIAVDYPEATLYGIVGDFDTALAALPAEGVRMVVLLGGTIGNMRSRQRVRFLRTVRDALSPGEWLLLGTDLVKDPARLLRAYDDSAGVTAEFNRNVLHVLNRDLGADFPVAEFEHIARWNGERERIEIGLRSPRAMRVRLAGLDLTIELAAGEVIETEISAKFRRERVDSELAESGFELVEWWTDRAGDFAVSLARVR</sequence>
<dbReference type="Proteomes" id="UP000215043">
    <property type="component" value="Chromosome"/>
</dbReference>
<reference evidence="4 7" key="2">
    <citation type="submission" date="2017-08" db="EMBL/GenBank/DDBJ databases">
        <title>The complete genome sequence of moderately halophilic actinomycete Actinopolyspora erythraea YIM 90600, the producer of novel erythromycin, novel actinopolysporins A-C and tubercidin.</title>
        <authorList>
            <person name="Yin M."/>
            <person name="Tang S."/>
        </authorList>
    </citation>
    <scope>NUCLEOTIDE SEQUENCE [LARGE SCALE GENOMIC DNA]</scope>
    <source>
        <strain evidence="4 7">YIM 90600</strain>
    </source>
</reference>
<evidence type="ECO:0000256" key="2">
    <source>
        <dbReference type="ARBA" id="ARBA00022679"/>
    </source>
</evidence>
<evidence type="ECO:0000313" key="4">
    <source>
        <dbReference type="EMBL" id="ASU78437.1"/>
    </source>
</evidence>
<dbReference type="Proteomes" id="UP000029737">
    <property type="component" value="Unassembled WGS sequence"/>
</dbReference>
<dbReference type="PANTHER" id="PTHR43397:SF1">
    <property type="entry name" value="ERGOTHIONEINE BIOSYNTHESIS PROTEIN 1"/>
    <property type="match status" value="1"/>
</dbReference>
<dbReference type="KEGG" id="aey:CDG81_09260"/>
<dbReference type="EMBL" id="JPMV01000013">
    <property type="protein sequence ID" value="KGI82121.1"/>
    <property type="molecule type" value="Genomic_DNA"/>
</dbReference>
<dbReference type="GO" id="GO:0008168">
    <property type="term" value="F:methyltransferase activity"/>
    <property type="evidence" value="ECO:0007669"/>
    <property type="project" value="UniProtKB-KW"/>
</dbReference>
<protein>
    <submittedName>
        <fullName evidence="5">Histidyl-tRNA synthetase</fullName>
    </submittedName>
    <submittedName>
        <fullName evidence="4">L-histidine N(Alpha)-methyltransferase</fullName>
    </submittedName>
</protein>
<evidence type="ECO:0000259" key="3">
    <source>
        <dbReference type="Pfam" id="PF10017"/>
    </source>
</evidence>
<keyword evidence="1 4" id="KW-0489">Methyltransferase</keyword>
<proteinExistence type="predicted"/>
<dbReference type="GO" id="GO:0032259">
    <property type="term" value="P:methylation"/>
    <property type="evidence" value="ECO:0007669"/>
    <property type="project" value="UniProtKB-KW"/>
</dbReference>
<organism evidence="4 7">
    <name type="scientific">Actinopolyspora erythraea</name>
    <dbReference type="NCBI Taxonomy" id="414996"/>
    <lineage>
        <taxon>Bacteria</taxon>
        <taxon>Bacillati</taxon>
        <taxon>Actinomycetota</taxon>
        <taxon>Actinomycetes</taxon>
        <taxon>Actinopolysporales</taxon>
        <taxon>Actinopolysporaceae</taxon>
        <taxon>Actinopolyspora</taxon>
    </lineage>
</organism>
<dbReference type="InterPro" id="IPR019257">
    <property type="entry name" value="MeTrfase_dom"/>
</dbReference>
<dbReference type="SUPFAM" id="SSF53335">
    <property type="entry name" value="S-adenosyl-L-methionine-dependent methyltransferases"/>
    <property type="match status" value="1"/>
</dbReference>
<dbReference type="RefSeq" id="WP_043571700.1">
    <property type="nucleotide sequence ID" value="NZ_CP022752.1"/>
</dbReference>
<evidence type="ECO:0000313" key="6">
    <source>
        <dbReference type="Proteomes" id="UP000029737"/>
    </source>
</evidence>
<dbReference type="Pfam" id="PF10017">
    <property type="entry name" value="Methyltransf_33"/>
    <property type="match status" value="1"/>
</dbReference>
<evidence type="ECO:0000256" key="1">
    <source>
        <dbReference type="ARBA" id="ARBA00022603"/>
    </source>
</evidence>
<evidence type="ECO:0000313" key="5">
    <source>
        <dbReference type="EMBL" id="KGI82121.1"/>
    </source>
</evidence>
<dbReference type="InterPro" id="IPR029063">
    <property type="entry name" value="SAM-dependent_MTases_sf"/>
</dbReference>
<dbReference type="PANTHER" id="PTHR43397">
    <property type="entry name" value="ERGOTHIONEINE BIOSYNTHESIS PROTEIN 1"/>
    <property type="match status" value="1"/>
</dbReference>
<dbReference type="Gene3D" id="3.40.50.150">
    <property type="entry name" value="Vaccinia Virus protein VP39"/>
    <property type="match status" value="1"/>
</dbReference>
<feature type="domain" description="Histidine-specific methyltransferase SAM-dependent" evidence="3">
    <location>
        <begin position="20"/>
        <end position="321"/>
    </location>
</feature>